<sequence length="1725" mass="181530">MSKTNATPTPANQSASASNDVPASAASSKPAFNYAAAAARSASSNRPGSGPLITNAAAPPSTPSSTSFASAVGSVPPPPSNLPVSSIKPQPGPIDVSPSVPRPINGSTAASTAAKAPAPVSDSRRTSVVGIKAHNVKPSAASHIAFGSLADLPAKSDTAAAILSSSPANPPTLSRRDGPPVFGSVPTDPARKLDKSPVAVTSVAPSATTTGTTAASATVKPTTTATAPAVQPPAKTEKKKYDFQSFFRAGGETASQPPPPASTGSSPSPSMSYRPDPTQNRRTNTFDSSNAPHPHPVSPRPGHLAVPNGAGPNSFHSPLSGASRTFTPGGQGQPVHTQPPPPQSQPPSHQYGPNQPHWQGGGQAPNSPHFVPGGPPHNNMPNYPHANGAGPNNQNQYLQKPQAFGHRNGPGVAQSNAPSFPPNGRPNMHHQQRAGTGGPAPPSPRLPSAGAPNNGAQNAPYPPGSNGPAYWPQGPYPPGAPAPYSPYGYNPNSMPTYPHSASFPPPPPPPPSHAPQQQQQQPQQQPGPPPPQLPTGLPRTQPNLPVPTSPAPTNTSFQGPGYSYSPGGGSHSRGPSLSYNAPPFNPSVVSPEFKPRTPNAGAAVFQPRKSAALEIKKPSMKPVGTSVEGEAEEELIKKDGAVVTKKMKTEEEATAKDKAEAEKKELEKKAADELAAEKKRAEEEKQEKERKARAEAEAKAKAEEEEKRKAKEDERLAREAKEKAEKERVEKEAAAAAAKAKAEAEELAKVKAAELEKEKAAKAEAEKAAAQTQSSAAEKSESEAAKPKAVDEPLIKSVETNLPSRPINGTAAPSSTNNKVRPTPIDVNAIPASKRGDSTMSPALPSALSSARKIEDLGQVSYPENIQSPRPDLNAEAAPGKFRYDRAFLLQFMEVCKGKPTQLPDLDSIGLVESQPGSMMSSMSRTQSASGQRRNPGQLPPSGRGPLTPSGPGSMSGMMGGAGGMPGRAGVGMPMFAAGANRTSEERFSQSNRAILGAMPIGSGLMLPGRPTGQMSRSPSTNALPGMMSNGARDTNRRSGRGSRRDGGPPLSTGPGGGMSRGGMGPGGMQPMFSATTGEVIQPLQSSANSWATARSNTLEEDSPEMVNRKVRALLNKLTLDKFESISDQVIEWANKSEKESDGRILRQVIALIFEKATDEAHWSEMYAKLCRKLMEKLSQQVMDEGVRDTNGNKVHGGHLFRKYLLNRCQEDYERGWSKRDELAAAAAGKAADDAVKQAANEKSRAEAEAAGKEESTKEAEILSDEYYAAQKAKRQGLGLVRFIGELFKLNMLTERIMHECIKKLLSNIENPEEEDIESLCRLMMTVGKMLDHEKAISHMNVYFSRMTTMAQSKNLSSRARFMIQDVVDTRDNHWVGRNVAAGPKLISQIHQEAAQAAAEQSRQAQAKQNMSKNSNDLARGGSRGGRNRGGGSGDQFGNAGPSADGWSSVGGSAPPPRPAKAGDLTHFGKLRDTSSSGRPSFGPSAVFANKGKMKDGKALVAEPLGAAVASNPFAALNADVGESGAVGGTLAKKPSVPEMSGGGRPRLNLAPRTLPLPLPNESASAVEKTEKEPAEKDVDDETAERLVKNRVDEFFHVKSVPECLGSFEGLPRPRHFMLIRALVAKAMEMKSAEVSMTAEVFEKLKEGSVVSKDGFRKAFEPVIELLDDTAVDAPAAYNYCGKLLAAAGFAKEEVKEMGKKIDAGDDAEAAGKRLVDAFVAALPK</sequence>
<dbReference type="InterPro" id="IPR016024">
    <property type="entry name" value="ARM-type_fold"/>
</dbReference>
<dbReference type="SUPFAM" id="SSF101489">
    <property type="entry name" value="Eukaryotic initiation factor 4f subunit eIF4g, eIF4e-binding domain"/>
    <property type="match status" value="1"/>
</dbReference>
<feature type="compositionally biased region" description="Low complexity" evidence="9">
    <location>
        <begin position="196"/>
        <end position="234"/>
    </location>
</feature>
<keyword evidence="12" id="KW-1185">Reference proteome</keyword>
<dbReference type="Proteomes" id="UP000886653">
    <property type="component" value="Unassembled WGS sequence"/>
</dbReference>
<feature type="compositionally biased region" description="Low complexity" evidence="9">
    <location>
        <begin position="514"/>
        <end position="524"/>
    </location>
</feature>
<evidence type="ECO:0000256" key="9">
    <source>
        <dbReference type="SAM" id="MobiDB-lite"/>
    </source>
</evidence>
<evidence type="ECO:0000256" key="7">
    <source>
        <dbReference type="ARBA" id="ARBA00022917"/>
    </source>
</evidence>
<dbReference type="Pfam" id="PF02854">
    <property type="entry name" value="MIF4G"/>
    <property type="match status" value="1"/>
</dbReference>
<feature type="region of interest" description="Disordered" evidence="9">
    <location>
        <begin position="1"/>
        <end position="125"/>
    </location>
</feature>
<comment type="caution">
    <text evidence="11">The sequence shown here is derived from an EMBL/GenBank/DDBJ whole genome shotgun (WGS) entry which is preliminary data.</text>
</comment>
<feature type="compositionally biased region" description="Low complexity" evidence="9">
    <location>
        <begin position="1397"/>
        <end position="1409"/>
    </location>
</feature>
<feature type="compositionally biased region" description="Basic and acidic residues" evidence="9">
    <location>
        <begin position="647"/>
        <end position="733"/>
    </location>
</feature>
<feature type="compositionally biased region" description="Low complexity" evidence="9">
    <location>
        <begin position="768"/>
        <end position="777"/>
    </location>
</feature>
<feature type="compositionally biased region" description="Low complexity" evidence="9">
    <location>
        <begin position="449"/>
        <end position="459"/>
    </location>
</feature>
<feature type="compositionally biased region" description="Polar residues" evidence="9">
    <location>
        <begin position="278"/>
        <end position="291"/>
    </location>
</feature>
<evidence type="ECO:0000256" key="4">
    <source>
        <dbReference type="ARBA" id="ARBA00022540"/>
    </source>
</evidence>
<feature type="compositionally biased region" description="Polar residues" evidence="9">
    <location>
        <begin position="1013"/>
        <end position="1023"/>
    </location>
</feature>
<dbReference type="EMBL" id="MU167266">
    <property type="protein sequence ID" value="KAG0146045.1"/>
    <property type="molecule type" value="Genomic_DNA"/>
</dbReference>
<comment type="subcellular location">
    <subcellularLocation>
        <location evidence="1">Cytoplasm</location>
    </subcellularLocation>
</comment>
<evidence type="ECO:0000256" key="3">
    <source>
        <dbReference type="ARBA" id="ARBA00022490"/>
    </source>
</evidence>
<dbReference type="SMART" id="SM00544">
    <property type="entry name" value="MA3"/>
    <property type="match status" value="1"/>
</dbReference>
<feature type="compositionally biased region" description="Polar residues" evidence="9">
    <location>
        <begin position="811"/>
        <end position="820"/>
    </location>
</feature>
<feature type="compositionally biased region" description="Low complexity" evidence="9">
    <location>
        <begin position="25"/>
        <end position="44"/>
    </location>
</feature>
<feature type="compositionally biased region" description="Polar residues" evidence="9">
    <location>
        <begin position="1"/>
        <end position="21"/>
    </location>
</feature>
<feature type="region of interest" description="Disordered" evidence="9">
    <location>
        <begin position="638"/>
        <end position="843"/>
    </location>
</feature>
<keyword evidence="6" id="KW-0694">RNA-binding</keyword>
<keyword evidence="8" id="KW-0175">Coiled coil</keyword>
<dbReference type="OrthoDB" id="514777at2759"/>
<feature type="domain" description="MI" evidence="10">
    <location>
        <begin position="1583"/>
        <end position="1704"/>
    </location>
</feature>
<dbReference type="GO" id="GO:0003729">
    <property type="term" value="F:mRNA binding"/>
    <property type="evidence" value="ECO:0007669"/>
    <property type="project" value="TreeGrafter"/>
</dbReference>
<feature type="compositionally biased region" description="Gly residues" evidence="9">
    <location>
        <begin position="1422"/>
        <end position="1435"/>
    </location>
</feature>
<feature type="compositionally biased region" description="Polar residues" evidence="9">
    <location>
        <begin position="314"/>
        <end position="326"/>
    </location>
</feature>
<dbReference type="PROSITE" id="PS51366">
    <property type="entry name" value="MI"/>
    <property type="match status" value="1"/>
</dbReference>
<dbReference type="PANTHER" id="PTHR23253">
    <property type="entry name" value="EUKARYOTIC TRANSLATION INITIATION FACTOR 4 GAMMA"/>
    <property type="match status" value="1"/>
</dbReference>
<feature type="compositionally biased region" description="Basic and acidic residues" evidence="9">
    <location>
        <begin position="778"/>
        <end position="794"/>
    </location>
</feature>
<feature type="compositionally biased region" description="Low complexity" evidence="9">
    <location>
        <begin position="107"/>
        <end position="119"/>
    </location>
</feature>
<evidence type="ECO:0000256" key="1">
    <source>
        <dbReference type="ARBA" id="ARBA00004496"/>
    </source>
</evidence>
<keyword evidence="4" id="KW-0396">Initiation factor</keyword>
<keyword evidence="3" id="KW-0963">Cytoplasm</keyword>
<protein>
    <recommendedName>
        <fullName evidence="10">MI domain-containing protein</fullName>
    </recommendedName>
</protein>
<dbReference type="SMART" id="SM00543">
    <property type="entry name" value="MIF4G"/>
    <property type="match status" value="1"/>
</dbReference>
<evidence type="ECO:0000256" key="5">
    <source>
        <dbReference type="ARBA" id="ARBA00022553"/>
    </source>
</evidence>
<evidence type="ECO:0000256" key="8">
    <source>
        <dbReference type="SAM" id="Coils"/>
    </source>
</evidence>
<feature type="compositionally biased region" description="Polar residues" evidence="9">
    <location>
        <begin position="915"/>
        <end position="935"/>
    </location>
</feature>
<evidence type="ECO:0000313" key="11">
    <source>
        <dbReference type="EMBL" id="KAG0146045.1"/>
    </source>
</evidence>
<feature type="region of interest" description="Disordered" evidence="9">
    <location>
        <begin position="1002"/>
        <end position="1074"/>
    </location>
</feature>
<feature type="compositionally biased region" description="Basic and acidic residues" evidence="9">
    <location>
        <begin position="740"/>
        <end position="767"/>
    </location>
</feature>
<dbReference type="InterPro" id="IPR003890">
    <property type="entry name" value="MIF4G-like_typ-3"/>
</dbReference>
<dbReference type="PANTHER" id="PTHR23253:SF9">
    <property type="entry name" value="EUKARYOTIC TRANSLATION INITIATION FACTOR 4 GAMMA 2"/>
    <property type="match status" value="1"/>
</dbReference>
<feature type="compositionally biased region" description="Gly residues" evidence="9">
    <location>
        <begin position="1054"/>
        <end position="1068"/>
    </location>
</feature>
<feature type="region of interest" description="Disordered" evidence="9">
    <location>
        <begin position="1529"/>
        <end position="1580"/>
    </location>
</feature>
<dbReference type="InterPro" id="IPR036211">
    <property type="entry name" value="eIF4G_eIF4E-bd_sf"/>
</dbReference>
<evidence type="ECO:0000259" key="10">
    <source>
        <dbReference type="PROSITE" id="PS51366"/>
    </source>
</evidence>
<proteinExistence type="inferred from homology"/>
<dbReference type="Pfam" id="PF12152">
    <property type="entry name" value="eIF_4G1"/>
    <property type="match status" value="1"/>
</dbReference>
<keyword evidence="7" id="KW-0648">Protein biosynthesis</keyword>
<evidence type="ECO:0000256" key="2">
    <source>
        <dbReference type="ARBA" id="ARBA00005775"/>
    </source>
</evidence>
<dbReference type="Gene3D" id="1.25.40.180">
    <property type="match status" value="2"/>
</dbReference>
<comment type="similarity">
    <text evidence="2">Belongs to the eukaryotic initiation factor 4G family.</text>
</comment>
<dbReference type="InterPro" id="IPR003891">
    <property type="entry name" value="Initiation_fac_eIF4g_MI"/>
</dbReference>
<reference evidence="11" key="1">
    <citation type="submission" date="2013-11" db="EMBL/GenBank/DDBJ databases">
        <title>Genome sequence of the fusiform rust pathogen reveals effectors for host alternation and coevolution with pine.</title>
        <authorList>
            <consortium name="DOE Joint Genome Institute"/>
            <person name="Smith K."/>
            <person name="Pendleton A."/>
            <person name="Kubisiak T."/>
            <person name="Anderson C."/>
            <person name="Salamov A."/>
            <person name="Aerts A."/>
            <person name="Riley R."/>
            <person name="Clum A."/>
            <person name="Lindquist E."/>
            <person name="Ence D."/>
            <person name="Campbell M."/>
            <person name="Kronenberg Z."/>
            <person name="Feau N."/>
            <person name="Dhillon B."/>
            <person name="Hamelin R."/>
            <person name="Burleigh J."/>
            <person name="Smith J."/>
            <person name="Yandell M."/>
            <person name="Nelson C."/>
            <person name="Grigoriev I."/>
            <person name="Davis J."/>
        </authorList>
    </citation>
    <scope>NUCLEOTIDE SEQUENCE</scope>
    <source>
        <strain evidence="11">G11</strain>
    </source>
</reference>
<dbReference type="SUPFAM" id="SSF48371">
    <property type="entry name" value="ARM repeat"/>
    <property type="match status" value="2"/>
</dbReference>
<dbReference type="Gene3D" id="1.20.970.30">
    <property type="entry name" value="eIF4G, eIF4E-binding domain"/>
    <property type="match status" value="1"/>
</dbReference>
<organism evidence="11 12">
    <name type="scientific">Cronartium quercuum f. sp. fusiforme G11</name>
    <dbReference type="NCBI Taxonomy" id="708437"/>
    <lineage>
        <taxon>Eukaryota</taxon>
        <taxon>Fungi</taxon>
        <taxon>Dikarya</taxon>
        <taxon>Basidiomycota</taxon>
        <taxon>Pucciniomycotina</taxon>
        <taxon>Pucciniomycetes</taxon>
        <taxon>Pucciniales</taxon>
        <taxon>Coleosporiaceae</taxon>
        <taxon>Cronartium</taxon>
    </lineage>
</organism>
<feature type="compositionally biased region" description="Basic and acidic residues" evidence="9">
    <location>
        <begin position="1568"/>
        <end position="1577"/>
    </location>
</feature>
<evidence type="ECO:0000256" key="6">
    <source>
        <dbReference type="ARBA" id="ARBA00022884"/>
    </source>
</evidence>
<evidence type="ECO:0000313" key="12">
    <source>
        <dbReference type="Proteomes" id="UP000886653"/>
    </source>
</evidence>
<feature type="compositionally biased region" description="Pro residues" evidence="9">
    <location>
        <begin position="474"/>
        <end position="484"/>
    </location>
</feature>
<feature type="coiled-coil region" evidence="8">
    <location>
        <begin position="1229"/>
        <end position="1256"/>
    </location>
</feature>
<dbReference type="GO" id="GO:0010494">
    <property type="term" value="C:cytoplasmic stress granule"/>
    <property type="evidence" value="ECO:0007669"/>
    <property type="project" value="UniProtKB-ARBA"/>
</dbReference>
<feature type="compositionally biased region" description="Polar residues" evidence="9">
    <location>
        <begin position="390"/>
        <end position="399"/>
    </location>
</feature>
<dbReference type="GO" id="GO:0016281">
    <property type="term" value="C:eukaryotic translation initiation factor 4F complex"/>
    <property type="evidence" value="ECO:0007669"/>
    <property type="project" value="TreeGrafter"/>
</dbReference>
<feature type="compositionally biased region" description="Pro residues" evidence="9">
    <location>
        <begin position="503"/>
        <end position="513"/>
    </location>
</feature>
<feature type="region of interest" description="Disordered" evidence="9">
    <location>
        <begin position="1397"/>
        <end position="1489"/>
    </location>
</feature>
<feature type="compositionally biased region" description="Low complexity" evidence="9">
    <location>
        <begin position="262"/>
        <end position="277"/>
    </location>
</feature>
<feature type="region of interest" description="Disordered" evidence="9">
    <location>
        <begin position="903"/>
        <end position="966"/>
    </location>
</feature>
<feature type="compositionally biased region" description="Low complexity" evidence="9">
    <location>
        <begin position="54"/>
        <end position="74"/>
    </location>
</feature>
<dbReference type="FunFam" id="1.25.40.180:FF:000020">
    <property type="entry name" value="Eukaryotic translation initiation factor subunit"/>
    <property type="match status" value="1"/>
</dbReference>
<dbReference type="InterPro" id="IPR022745">
    <property type="entry name" value="eIF4G1_eIF4E-bd"/>
</dbReference>
<feature type="region of interest" description="Disordered" evidence="9">
    <location>
        <begin position="161"/>
        <end position="603"/>
    </location>
</feature>
<accession>A0A9P6NM46</accession>
<keyword evidence="5" id="KW-0597">Phosphoprotein</keyword>
<dbReference type="Pfam" id="PF02847">
    <property type="entry name" value="MA3"/>
    <property type="match status" value="1"/>
</dbReference>
<name>A0A9P6NM46_9BASI</name>
<gene>
    <name evidence="11" type="ORF">CROQUDRAFT_133344</name>
</gene>
<dbReference type="GO" id="GO:0003743">
    <property type="term" value="F:translation initiation factor activity"/>
    <property type="evidence" value="ECO:0007669"/>
    <property type="project" value="UniProtKB-KW"/>
</dbReference>